<proteinExistence type="predicted"/>
<name>A0A4C1W6W4_EUMVA</name>
<reference evidence="2 3" key="1">
    <citation type="journal article" date="2019" name="Commun. Biol.">
        <title>The bagworm genome reveals a unique fibroin gene that provides high tensile strength.</title>
        <authorList>
            <person name="Kono N."/>
            <person name="Nakamura H."/>
            <person name="Ohtoshi R."/>
            <person name="Tomita M."/>
            <person name="Numata K."/>
            <person name="Arakawa K."/>
        </authorList>
    </citation>
    <scope>NUCLEOTIDE SEQUENCE [LARGE SCALE GENOMIC DNA]</scope>
</reference>
<feature type="compositionally biased region" description="Polar residues" evidence="1">
    <location>
        <begin position="68"/>
        <end position="77"/>
    </location>
</feature>
<accession>A0A4C1W6W4</accession>
<gene>
    <name evidence="2" type="ORF">EVAR_31781_1</name>
</gene>
<dbReference type="AlphaFoldDB" id="A0A4C1W6W4"/>
<sequence length="162" mass="18281">MKEINNRQRFAAPNHPPPLTRCWAVRRHYGLAGLSGRTGISDVEGNKLMEGASGGDEAGSVPPELSLSERNSGSFQHENSKRDYNHCLLFTGMCRVIFEVGRYPPTLLGGKHVDRTYILMSRKSNELELEYEGKFSHCQQDYNSTFKKLGGPEFRRPLFDST</sequence>
<evidence type="ECO:0000256" key="1">
    <source>
        <dbReference type="SAM" id="MobiDB-lite"/>
    </source>
</evidence>
<dbReference type="Proteomes" id="UP000299102">
    <property type="component" value="Unassembled WGS sequence"/>
</dbReference>
<comment type="caution">
    <text evidence="2">The sequence shown here is derived from an EMBL/GenBank/DDBJ whole genome shotgun (WGS) entry which is preliminary data.</text>
</comment>
<protein>
    <submittedName>
        <fullName evidence="2">Uncharacterized protein</fullName>
    </submittedName>
</protein>
<organism evidence="2 3">
    <name type="scientific">Eumeta variegata</name>
    <name type="common">Bagworm moth</name>
    <name type="synonym">Eumeta japonica</name>
    <dbReference type="NCBI Taxonomy" id="151549"/>
    <lineage>
        <taxon>Eukaryota</taxon>
        <taxon>Metazoa</taxon>
        <taxon>Ecdysozoa</taxon>
        <taxon>Arthropoda</taxon>
        <taxon>Hexapoda</taxon>
        <taxon>Insecta</taxon>
        <taxon>Pterygota</taxon>
        <taxon>Neoptera</taxon>
        <taxon>Endopterygota</taxon>
        <taxon>Lepidoptera</taxon>
        <taxon>Glossata</taxon>
        <taxon>Ditrysia</taxon>
        <taxon>Tineoidea</taxon>
        <taxon>Psychidae</taxon>
        <taxon>Oiketicinae</taxon>
        <taxon>Eumeta</taxon>
    </lineage>
</organism>
<evidence type="ECO:0000313" key="3">
    <source>
        <dbReference type="Proteomes" id="UP000299102"/>
    </source>
</evidence>
<keyword evidence="3" id="KW-1185">Reference proteome</keyword>
<dbReference type="EMBL" id="BGZK01000473">
    <property type="protein sequence ID" value="GBP45875.1"/>
    <property type="molecule type" value="Genomic_DNA"/>
</dbReference>
<evidence type="ECO:0000313" key="2">
    <source>
        <dbReference type="EMBL" id="GBP45875.1"/>
    </source>
</evidence>
<feature type="region of interest" description="Disordered" evidence="1">
    <location>
        <begin position="45"/>
        <end position="78"/>
    </location>
</feature>